<organism evidence="3 4">
    <name type="scientific">Hydra vulgaris</name>
    <name type="common">Hydra</name>
    <name type="synonym">Hydra attenuata</name>
    <dbReference type="NCBI Taxonomy" id="6087"/>
    <lineage>
        <taxon>Eukaryota</taxon>
        <taxon>Metazoa</taxon>
        <taxon>Cnidaria</taxon>
        <taxon>Hydrozoa</taxon>
        <taxon>Hydroidolina</taxon>
        <taxon>Anthoathecata</taxon>
        <taxon>Aplanulata</taxon>
        <taxon>Hydridae</taxon>
        <taxon>Hydra</taxon>
    </lineage>
</organism>
<feature type="domain" description="SWIM-type" evidence="2">
    <location>
        <begin position="519"/>
        <end position="558"/>
    </location>
</feature>
<keyword evidence="3" id="KW-1185">Reference proteome</keyword>
<evidence type="ECO:0000313" key="4">
    <source>
        <dbReference type="RefSeq" id="XP_065642916.1"/>
    </source>
</evidence>
<protein>
    <submittedName>
        <fullName evidence="4">Uncharacterized protein LOC136074516</fullName>
    </submittedName>
</protein>
<name>A0ABM4B287_HYDVU</name>
<keyword evidence="1" id="KW-0863">Zinc-finger</keyword>
<evidence type="ECO:0000313" key="3">
    <source>
        <dbReference type="Proteomes" id="UP001652625"/>
    </source>
</evidence>
<proteinExistence type="predicted"/>
<evidence type="ECO:0000256" key="1">
    <source>
        <dbReference type="PROSITE-ProRule" id="PRU00325"/>
    </source>
</evidence>
<dbReference type="GeneID" id="136074516"/>
<dbReference type="Pfam" id="PF10551">
    <property type="entry name" value="MULE"/>
    <property type="match status" value="1"/>
</dbReference>
<reference evidence="4" key="2">
    <citation type="submission" date="2025-08" db="UniProtKB">
        <authorList>
            <consortium name="RefSeq"/>
        </authorList>
    </citation>
    <scope>IDENTIFICATION</scope>
</reference>
<gene>
    <name evidence="4" type="primary">LOC136074516</name>
</gene>
<dbReference type="PROSITE" id="PS50966">
    <property type="entry name" value="ZF_SWIM"/>
    <property type="match status" value="1"/>
</dbReference>
<keyword evidence="1" id="KW-0479">Metal-binding</keyword>
<evidence type="ECO:0000259" key="2">
    <source>
        <dbReference type="PROSITE" id="PS50966"/>
    </source>
</evidence>
<accession>A0ABM4B287</accession>
<keyword evidence="1" id="KW-0862">Zinc</keyword>
<dbReference type="RefSeq" id="XP_065642916.1">
    <property type="nucleotide sequence ID" value="XM_065786844.1"/>
</dbReference>
<dbReference type="InterPro" id="IPR007527">
    <property type="entry name" value="Znf_SWIM"/>
</dbReference>
<dbReference type="InterPro" id="IPR018289">
    <property type="entry name" value="MULE_transposase_dom"/>
</dbReference>
<sequence>MTTPVLTGCLNHLKIDFIANLIAKSNSEDRPTTLNNPKAGEVYVIQVNHGKDDWRADGYRWKQNGSSKIPRGLPLYTKIHFATVTPTGISNDFQKFVYCDLSRTDLVVIHYIGNHDLAILVPHGNSRKPIKFLPTASSVRDAIADSHSYKDLLLDCKDSQVQFQPRNSRQFKYMRSVKAASMKLGTESFLTLHELAYMIPGFVWSISTYPDLSVLFGMQNLISQLAMCSQNFFSYDTTFNLGDFYLSILVAKISCFVEKPCMPVAFVLHDRKFDTVHKSFFKSLKKKLPVLNQVVIVTDGESGISKAIKKVLPKWNLVSCSNHILSDIEVWLKKRSACHAEIVIYKSQMQELLRCESEICLKVKIDTLRPSWSEAFSIYFSDHLHSRILLSYIGYLRFVGLTDNIITNNVSESLNAVIKKFQDWKEAPVDSMVVAMHRLQTFYLTEIKRSCSGFGPYTLIDSSLLINNTDDIPKVENPELVIAELQAAANIPIQQLIPPSICVLSNTFNVVHIPSLKVFTVSAPDGNAHVVKLYPKENCTCPSSTMCCHILAVKRSIGVECSERKIINLTKLRCNSRYIKLL</sequence>
<dbReference type="Proteomes" id="UP001652625">
    <property type="component" value="Chromosome 01"/>
</dbReference>
<reference evidence="3" key="1">
    <citation type="submission" date="2025-05" db="UniProtKB">
        <authorList>
            <consortium name="RefSeq"/>
        </authorList>
    </citation>
    <scope>NUCLEOTIDE SEQUENCE [LARGE SCALE GENOMIC DNA]</scope>
</reference>